<evidence type="ECO:0000313" key="3">
    <source>
        <dbReference type="Proteomes" id="UP000292003"/>
    </source>
</evidence>
<gene>
    <name evidence="2" type="ORF">EWH70_09195</name>
</gene>
<dbReference type="RefSeq" id="WP_130474872.1">
    <property type="nucleotide sequence ID" value="NZ_SFCC01000004.1"/>
</dbReference>
<keyword evidence="1" id="KW-0812">Transmembrane</keyword>
<evidence type="ECO:0000313" key="2">
    <source>
        <dbReference type="EMBL" id="RZQ64160.1"/>
    </source>
</evidence>
<dbReference type="AlphaFoldDB" id="A0A4Q7J8W0"/>
<sequence length="72" mass="7499">MSSDDRMSVLLGTKLAKTVGGQLAVDLPALVVLTVLLQFLVTGNPLISYGLPAVVLVIAVGRAAIVASRRRL</sequence>
<dbReference type="Proteomes" id="UP000292003">
    <property type="component" value="Unassembled WGS sequence"/>
</dbReference>
<keyword evidence="1" id="KW-0472">Membrane</keyword>
<name>A0A4Q7J8W0_9PSEU</name>
<feature type="transmembrane region" description="Helical" evidence="1">
    <location>
        <begin position="21"/>
        <end position="41"/>
    </location>
</feature>
<organism evidence="2 3">
    <name type="scientific">Amycolatopsis suaedae</name>
    <dbReference type="NCBI Taxonomy" id="2510978"/>
    <lineage>
        <taxon>Bacteria</taxon>
        <taxon>Bacillati</taxon>
        <taxon>Actinomycetota</taxon>
        <taxon>Actinomycetes</taxon>
        <taxon>Pseudonocardiales</taxon>
        <taxon>Pseudonocardiaceae</taxon>
        <taxon>Amycolatopsis</taxon>
    </lineage>
</organism>
<protein>
    <submittedName>
        <fullName evidence="2">Uncharacterized protein</fullName>
    </submittedName>
</protein>
<comment type="caution">
    <text evidence="2">The sequence shown here is derived from an EMBL/GenBank/DDBJ whole genome shotgun (WGS) entry which is preliminary data.</text>
</comment>
<evidence type="ECO:0000256" key="1">
    <source>
        <dbReference type="SAM" id="Phobius"/>
    </source>
</evidence>
<accession>A0A4Q7J8W0</accession>
<reference evidence="2 3" key="1">
    <citation type="submission" date="2019-02" db="EMBL/GenBank/DDBJ databases">
        <title>Draft genome sequence of Amycolatopsis sp. 8-3EHSu isolated from roots of Suaeda maritima.</title>
        <authorList>
            <person name="Duangmal K."/>
            <person name="Chantavorakit T."/>
        </authorList>
    </citation>
    <scope>NUCLEOTIDE SEQUENCE [LARGE SCALE GENOMIC DNA]</scope>
    <source>
        <strain evidence="2 3">8-3EHSu</strain>
    </source>
</reference>
<keyword evidence="1" id="KW-1133">Transmembrane helix</keyword>
<feature type="transmembrane region" description="Helical" evidence="1">
    <location>
        <begin position="47"/>
        <end position="67"/>
    </location>
</feature>
<proteinExistence type="predicted"/>
<dbReference type="EMBL" id="SFCC01000004">
    <property type="protein sequence ID" value="RZQ64160.1"/>
    <property type="molecule type" value="Genomic_DNA"/>
</dbReference>
<keyword evidence="3" id="KW-1185">Reference proteome</keyword>